<dbReference type="SUPFAM" id="SSF101148">
    <property type="entry name" value="Plant invertase/pectin methylesterase inhibitor"/>
    <property type="match status" value="1"/>
</dbReference>
<gene>
    <name evidence="6" type="ORF">HU200_015626</name>
</gene>
<protein>
    <recommendedName>
        <fullName evidence="5">Pectinesterase inhibitor domain-containing protein</fullName>
    </recommendedName>
</protein>
<evidence type="ECO:0000256" key="4">
    <source>
        <dbReference type="SAM" id="SignalP"/>
    </source>
</evidence>
<feature type="chain" id="PRO_5033020457" description="Pectinesterase inhibitor domain-containing protein" evidence="4">
    <location>
        <begin position="31"/>
        <end position="183"/>
    </location>
</feature>
<evidence type="ECO:0000256" key="3">
    <source>
        <dbReference type="ARBA" id="ARBA00038471"/>
    </source>
</evidence>
<comment type="similarity">
    <text evidence="3">Belongs to the PMEI family.</text>
</comment>
<keyword evidence="2" id="KW-1015">Disulfide bond</keyword>
<evidence type="ECO:0000256" key="2">
    <source>
        <dbReference type="ARBA" id="ARBA00023157"/>
    </source>
</evidence>
<dbReference type="InterPro" id="IPR034088">
    <property type="entry name" value="Pla_a_1-like"/>
</dbReference>
<proteinExistence type="inferred from homology"/>
<feature type="signal peptide" evidence="4">
    <location>
        <begin position="1"/>
        <end position="30"/>
    </location>
</feature>
<sequence length="183" mass="19434">MASSSTNCHSIISLITLLFFIIINVREVAGEPPSVVPSACKRAYGVGIGSLTEDFCLSALTGHSAGAADNGDLALIAVDLATANATATERKIDDLLNGGDVSEGLQSCRALYKAVVHQYQPQCRAAVKERRFADGKLCLLRTAQAPVDCERWFQQRMLASPVAREDDSLAKLVNLAIALSSIA</sequence>
<dbReference type="PANTHER" id="PTHR35357:SF23">
    <property type="entry name" value="PECTINESTERASE INHIBITOR DOMAIN-CONTAINING PROTEIN"/>
    <property type="match status" value="1"/>
</dbReference>
<comment type="caution">
    <text evidence="6">The sequence shown here is derived from an EMBL/GenBank/DDBJ whole genome shotgun (WGS) entry which is preliminary data.</text>
</comment>
<dbReference type="Proteomes" id="UP000636709">
    <property type="component" value="Unassembled WGS sequence"/>
</dbReference>
<reference evidence="6" key="1">
    <citation type="submission" date="2020-07" db="EMBL/GenBank/DDBJ databases">
        <title>Genome sequence and genetic diversity analysis of an under-domesticated orphan crop, white fonio (Digitaria exilis).</title>
        <authorList>
            <person name="Bennetzen J.L."/>
            <person name="Chen S."/>
            <person name="Ma X."/>
            <person name="Wang X."/>
            <person name="Yssel A.E.J."/>
            <person name="Chaluvadi S.R."/>
            <person name="Johnson M."/>
            <person name="Gangashetty P."/>
            <person name="Hamidou F."/>
            <person name="Sanogo M.D."/>
            <person name="Zwaenepoel A."/>
            <person name="Wallace J."/>
            <person name="Van De Peer Y."/>
            <person name="Van Deynze A."/>
        </authorList>
    </citation>
    <scope>NUCLEOTIDE SEQUENCE</scope>
    <source>
        <tissue evidence="6">Leaves</tissue>
    </source>
</reference>
<dbReference type="CDD" id="cd15795">
    <property type="entry name" value="PMEI-Pla_a_1_like"/>
    <property type="match status" value="1"/>
</dbReference>
<dbReference type="InterPro" id="IPR035513">
    <property type="entry name" value="Invertase/methylesterase_inhib"/>
</dbReference>
<dbReference type="OrthoDB" id="688048at2759"/>
<dbReference type="Gene3D" id="1.20.140.40">
    <property type="entry name" value="Invertase/pectin methylesterase inhibitor family protein"/>
    <property type="match status" value="1"/>
</dbReference>
<dbReference type="AlphaFoldDB" id="A0A835KHE2"/>
<organism evidence="6 7">
    <name type="scientific">Digitaria exilis</name>
    <dbReference type="NCBI Taxonomy" id="1010633"/>
    <lineage>
        <taxon>Eukaryota</taxon>
        <taxon>Viridiplantae</taxon>
        <taxon>Streptophyta</taxon>
        <taxon>Embryophyta</taxon>
        <taxon>Tracheophyta</taxon>
        <taxon>Spermatophyta</taxon>
        <taxon>Magnoliopsida</taxon>
        <taxon>Liliopsida</taxon>
        <taxon>Poales</taxon>
        <taxon>Poaceae</taxon>
        <taxon>PACMAD clade</taxon>
        <taxon>Panicoideae</taxon>
        <taxon>Panicodae</taxon>
        <taxon>Paniceae</taxon>
        <taxon>Anthephorinae</taxon>
        <taxon>Digitaria</taxon>
    </lineage>
</organism>
<dbReference type="EMBL" id="JACEFO010001605">
    <property type="protein sequence ID" value="KAF8731696.1"/>
    <property type="molecule type" value="Genomic_DNA"/>
</dbReference>
<evidence type="ECO:0000256" key="1">
    <source>
        <dbReference type="ARBA" id="ARBA00022729"/>
    </source>
</evidence>
<keyword evidence="7" id="KW-1185">Reference proteome</keyword>
<dbReference type="NCBIfam" id="TIGR01614">
    <property type="entry name" value="PME_inhib"/>
    <property type="match status" value="1"/>
</dbReference>
<dbReference type="PANTHER" id="PTHR35357">
    <property type="entry name" value="OS02G0537100 PROTEIN"/>
    <property type="match status" value="1"/>
</dbReference>
<evidence type="ECO:0000259" key="5">
    <source>
        <dbReference type="Pfam" id="PF04043"/>
    </source>
</evidence>
<evidence type="ECO:0000313" key="7">
    <source>
        <dbReference type="Proteomes" id="UP000636709"/>
    </source>
</evidence>
<feature type="domain" description="Pectinesterase inhibitor" evidence="5">
    <location>
        <begin position="37"/>
        <end position="179"/>
    </location>
</feature>
<name>A0A835KHE2_9POAL</name>
<accession>A0A835KHE2</accession>
<dbReference type="Pfam" id="PF04043">
    <property type="entry name" value="PMEI"/>
    <property type="match status" value="1"/>
</dbReference>
<keyword evidence="1 4" id="KW-0732">Signal</keyword>
<dbReference type="InterPro" id="IPR006501">
    <property type="entry name" value="Pectinesterase_inhib_dom"/>
</dbReference>
<dbReference type="GO" id="GO:0004857">
    <property type="term" value="F:enzyme inhibitor activity"/>
    <property type="evidence" value="ECO:0007669"/>
    <property type="project" value="InterPro"/>
</dbReference>
<evidence type="ECO:0000313" key="6">
    <source>
        <dbReference type="EMBL" id="KAF8731696.1"/>
    </source>
</evidence>